<evidence type="ECO:0000256" key="1">
    <source>
        <dbReference type="ARBA" id="ARBA00022553"/>
    </source>
</evidence>
<organism evidence="8">
    <name type="scientific">marine sediment metagenome</name>
    <dbReference type="NCBI Taxonomy" id="412755"/>
    <lineage>
        <taxon>unclassified sequences</taxon>
        <taxon>metagenomes</taxon>
        <taxon>ecological metagenomes</taxon>
    </lineage>
</organism>
<dbReference type="GO" id="GO:0016301">
    <property type="term" value="F:kinase activity"/>
    <property type="evidence" value="ECO:0007669"/>
    <property type="project" value="UniProtKB-KW"/>
</dbReference>
<evidence type="ECO:0000313" key="8">
    <source>
        <dbReference type="EMBL" id="GAI98456.1"/>
    </source>
</evidence>
<feature type="domain" description="Histidine kinase" evidence="7">
    <location>
        <begin position="1"/>
        <end position="164"/>
    </location>
</feature>
<evidence type="ECO:0000256" key="4">
    <source>
        <dbReference type="ARBA" id="ARBA00022777"/>
    </source>
</evidence>
<keyword evidence="6" id="KW-0902">Two-component regulatory system</keyword>
<comment type="caution">
    <text evidence="8">The sequence shown here is derived from an EMBL/GenBank/DDBJ whole genome shotgun (WGS) entry which is preliminary data.</text>
</comment>
<keyword evidence="2" id="KW-0808">Transferase</keyword>
<sequence length="171" mass="18859">MVGDQKDRQKNQNGHPVITEVNINEILDDLLEFLVSELDFKNIKVKRDYQDPLPSIRSDNSKLRQVFQNIVLNAVSAVEKDGEISLTTRAEQNGVTVTVADNGPGIPKENIDQVFDPLFTTKPEGTGLGLSICLNITQKLGGSISVRSKPKRGASFVIQLPFQIKLSDNSQ</sequence>
<dbReference type="InterPro" id="IPR003594">
    <property type="entry name" value="HATPase_dom"/>
</dbReference>
<dbReference type="PANTHER" id="PTHR43065">
    <property type="entry name" value="SENSOR HISTIDINE KINASE"/>
    <property type="match status" value="1"/>
</dbReference>
<evidence type="ECO:0000256" key="6">
    <source>
        <dbReference type="ARBA" id="ARBA00023012"/>
    </source>
</evidence>
<dbReference type="PANTHER" id="PTHR43065:SF10">
    <property type="entry name" value="PEROXIDE STRESS-ACTIVATED HISTIDINE KINASE MAK3"/>
    <property type="match status" value="1"/>
</dbReference>
<keyword evidence="4" id="KW-0418">Kinase</keyword>
<dbReference type="EMBL" id="BARW01015748">
    <property type="protein sequence ID" value="GAI98456.1"/>
    <property type="molecule type" value="Genomic_DNA"/>
</dbReference>
<dbReference type="SUPFAM" id="SSF55874">
    <property type="entry name" value="ATPase domain of HSP90 chaperone/DNA topoisomerase II/histidine kinase"/>
    <property type="match status" value="1"/>
</dbReference>
<name>X1U4D3_9ZZZZ</name>
<dbReference type="PROSITE" id="PS50109">
    <property type="entry name" value="HIS_KIN"/>
    <property type="match status" value="1"/>
</dbReference>
<dbReference type="CDD" id="cd00075">
    <property type="entry name" value="HATPase"/>
    <property type="match status" value="1"/>
</dbReference>
<keyword evidence="1" id="KW-0597">Phosphoprotein</keyword>
<dbReference type="Pfam" id="PF02518">
    <property type="entry name" value="HATPase_c"/>
    <property type="match status" value="1"/>
</dbReference>
<evidence type="ECO:0000256" key="3">
    <source>
        <dbReference type="ARBA" id="ARBA00022741"/>
    </source>
</evidence>
<evidence type="ECO:0000259" key="7">
    <source>
        <dbReference type="PROSITE" id="PS50109"/>
    </source>
</evidence>
<proteinExistence type="predicted"/>
<keyword evidence="3" id="KW-0547">Nucleotide-binding</keyword>
<dbReference type="Gene3D" id="3.30.565.10">
    <property type="entry name" value="Histidine kinase-like ATPase, C-terminal domain"/>
    <property type="match status" value="1"/>
</dbReference>
<dbReference type="GO" id="GO:0005524">
    <property type="term" value="F:ATP binding"/>
    <property type="evidence" value="ECO:0007669"/>
    <property type="project" value="UniProtKB-KW"/>
</dbReference>
<dbReference type="InterPro" id="IPR036890">
    <property type="entry name" value="HATPase_C_sf"/>
</dbReference>
<dbReference type="PRINTS" id="PR00344">
    <property type="entry name" value="BCTRLSENSOR"/>
</dbReference>
<dbReference type="InterPro" id="IPR004358">
    <property type="entry name" value="Sig_transdc_His_kin-like_C"/>
</dbReference>
<evidence type="ECO:0000256" key="5">
    <source>
        <dbReference type="ARBA" id="ARBA00022840"/>
    </source>
</evidence>
<dbReference type="GO" id="GO:0000160">
    <property type="term" value="P:phosphorelay signal transduction system"/>
    <property type="evidence" value="ECO:0007669"/>
    <property type="project" value="UniProtKB-KW"/>
</dbReference>
<keyword evidence="5" id="KW-0067">ATP-binding</keyword>
<reference evidence="8" key="1">
    <citation type="journal article" date="2014" name="Front. Microbiol.">
        <title>High frequency of phylogenetically diverse reductive dehalogenase-homologous genes in deep subseafloor sedimentary metagenomes.</title>
        <authorList>
            <person name="Kawai M."/>
            <person name="Futagami T."/>
            <person name="Toyoda A."/>
            <person name="Takaki Y."/>
            <person name="Nishi S."/>
            <person name="Hori S."/>
            <person name="Arai W."/>
            <person name="Tsubouchi T."/>
            <person name="Morono Y."/>
            <person name="Uchiyama I."/>
            <person name="Ito T."/>
            <person name="Fujiyama A."/>
            <person name="Inagaki F."/>
            <person name="Takami H."/>
        </authorList>
    </citation>
    <scope>NUCLEOTIDE SEQUENCE</scope>
    <source>
        <strain evidence="8">Expedition CK06-06</strain>
    </source>
</reference>
<accession>X1U4D3</accession>
<dbReference type="AlphaFoldDB" id="X1U4D3"/>
<evidence type="ECO:0000256" key="2">
    <source>
        <dbReference type="ARBA" id="ARBA00022679"/>
    </source>
</evidence>
<protein>
    <recommendedName>
        <fullName evidence="7">Histidine kinase domain-containing protein</fullName>
    </recommendedName>
</protein>
<gene>
    <name evidence="8" type="ORF">S12H4_27570</name>
</gene>
<dbReference type="InterPro" id="IPR005467">
    <property type="entry name" value="His_kinase_dom"/>
</dbReference>
<dbReference type="SMART" id="SM00387">
    <property type="entry name" value="HATPase_c"/>
    <property type="match status" value="1"/>
</dbReference>